<evidence type="ECO:0000313" key="1">
    <source>
        <dbReference type="EMBL" id="KAI0523431.1"/>
    </source>
</evidence>
<evidence type="ECO:0000313" key="2">
    <source>
        <dbReference type="Proteomes" id="UP000829196"/>
    </source>
</evidence>
<keyword evidence="2" id="KW-1185">Reference proteome</keyword>
<dbReference type="EMBL" id="JAGYWB010000005">
    <property type="protein sequence ID" value="KAI0523431.1"/>
    <property type="molecule type" value="Genomic_DNA"/>
</dbReference>
<organism evidence="1 2">
    <name type="scientific">Dendrobium nobile</name>
    <name type="common">Orchid</name>
    <dbReference type="NCBI Taxonomy" id="94219"/>
    <lineage>
        <taxon>Eukaryota</taxon>
        <taxon>Viridiplantae</taxon>
        <taxon>Streptophyta</taxon>
        <taxon>Embryophyta</taxon>
        <taxon>Tracheophyta</taxon>
        <taxon>Spermatophyta</taxon>
        <taxon>Magnoliopsida</taxon>
        <taxon>Liliopsida</taxon>
        <taxon>Asparagales</taxon>
        <taxon>Orchidaceae</taxon>
        <taxon>Epidendroideae</taxon>
        <taxon>Malaxideae</taxon>
        <taxon>Dendrobiinae</taxon>
        <taxon>Dendrobium</taxon>
    </lineage>
</organism>
<dbReference type="AlphaFoldDB" id="A0A8T3BZC8"/>
<dbReference type="Proteomes" id="UP000829196">
    <property type="component" value="Unassembled WGS sequence"/>
</dbReference>
<sequence length="74" mass="8541">MLSEKKLKAESRNILIYGAIFVQYSASRTQILCHVLKACLIFRVLAGNFFAPMEVPFLLEKTLSMDPYMHIFSR</sequence>
<reference evidence="1" key="1">
    <citation type="journal article" date="2022" name="Front. Genet.">
        <title>Chromosome-Scale Assembly of the Dendrobium nobile Genome Provides Insights Into the Molecular Mechanism of the Biosynthesis of the Medicinal Active Ingredient of Dendrobium.</title>
        <authorList>
            <person name="Xu Q."/>
            <person name="Niu S.-C."/>
            <person name="Li K.-L."/>
            <person name="Zheng P.-J."/>
            <person name="Zhang X.-J."/>
            <person name="Jia Y."/>
            <person name="Liu Y."/>
            <person name="Niu Y.-X."/>
            <person name="Yu L.-H."/>
            <person name="Chen D.-F."/>
            <person name="Zhang G.-Q."/>
        </authorList>
    </citation>
    <scope>NUCLEOTIDE SEQUENCE</scope>
    <source>
        <tissue evidence="1">Leaf</tissue>
    </source>
</reference>
<name>A0A8T3BZC8_DENNO</name>
<accession>A0A8T3BZC8</accession>
<comment type="caution">
    <text evidence="1">The sequence shown here is derived from an EMBL/GenBank/DDBJ whole genome shotgun (WGS) entry which is preliminary data.</text>
</comment>
<gene>
    <name evidence="1" type="ORF">KFK09_005826</name>
</gene>
<protein>
    <submittedName>
        <fullName evidence="1">Uncharacterized protein</fullName>
    </submittedName>
</protein>
<proteinExistence type="predicted"/>